<comment type="subcellular location">
    <subcellularLocation>
        <location evidence="4">Cytoplasm</location>
    </subcellularLocation>
</comment>
<evidence type="ECO:0000256" key="4">
    <source>
        <dbReference type="HAMAP-Rule" id="MF_00528"/>
    </source>
</evidence>
<evidence type="ECO:0000313" key="5">
    <source>
        <dbReference type="EMBL" id="TGL61078.1"/>
    </source>
</evidence>
<accession>A0A4R9K681</accession>
<comment type="cofactor">
    <cofactor evidence="1 4">
        <name>a divalent metal cation</name>
        <dbReference type="ChEBI" id="CHEBI:60240"/>
    </cofactor>
</comment>
<dbReference type="PANTHER" id="PTHR43213">
    <property type="entry name" value="BIFUNCTIONAL DTTP/UTP PYROPHOSPHATASE/METHYLTRANSFERASE PROTEIN-RELATED"/>
    <property type="match status" value="1"/>
</dbReference>
<keyword evidence="6" id="KW-1185">Reference proteome</keyword>
<dbReference type="PANTHER" id="PTHR43213:SF5">
    <property type="entry name" value="BIFUNCTIONAL DTTP_UTP PYROPHOSPHATASE_METHYLTRANSFERASE PROTEIN-RELATED"/>
    <property type="match status" value="1"/>
</dbReference>
<dbReference type="Pfam" id="PF02545">
    <property type="entry name" value="Maf"/>
    <property type="match status" value="1"/>
</dbReference>
<comment type="similarity">
    <text evidence="4">Belongs to the Maf family. YhdE subfamily.</text>
</comment>
<keyword evidence="3 4" id="KW-0546">Nucleotide metabolism</keyword>
<feature type="site" description="Important for substrate specificity" evidence="4">
    <location>
        <position position="67"/>
    </location>
</feature>
<dbReference type="RefSeq" id="WP_135650508.1">
    <property type="nucleotide sequence ID" value="NZ_RQGF01000028.1"/>
</dbReference>
<evidence type="ECO:0000313" key="6">
    <source>
        <dbReference type="Proteomes" id="UP000297762"/>
    </source>
</evidence>
<gene>
    <name evidence="5" type="primary">maf</name>
    <name evidence="5" type="ORF">EHQ64_14905</name>
</gene>
<dbReference type="InterPro" id="IPR003697">
    <property type="entry name" value="Maf-like"/>
</dbReference>
<comment type="catalytic activity">
    <reaction evidence="4">
        <text>UTP + H2O = UMP + diphosphate + H(+)</text>
        <dbReference type="Rhea" id="RHEA:29395"/>
        <dbReference type="ChEBI" id="CHEBI:15377"/>
        <dbReference type="ChEBI" id="CHEBI:15378"/>
        <dbReference type="ChEBI" id="CHEBI:33019"/>
        <dbReference type="ChEBI" id="CHEBI:46398"/>
        <dbReference type="ChEBI" id="CHEBI:57865"/>
        <dbReference type="EC" id="3.6.1.9"/>
    </reaction>
</comment>
<evidence type="ECO:0000256" key="2">
    <source>
        <dbReference type="ARBA" id="ARBA00022801"/>
    </source>
</evidence>
<dbReference type="OrthoDB" id="9807767at2"/>
<dbReference type="GO" id="GO:0009117">
    <property type="term" value="P:nucleotide metabolic process"/>
    <property type="evidence" value="ECO:0007669"/>
    <property type="project" value="UniProtKB-KW"/>
</dbReference>
<dbReference type="GO" id="GO:0036221">
    <property type="term" value="F:UTP diphosphatase activity"/>
    <property type="evidence" value="ECO:0007669"/>
    <property type="project" value="RHEA"/>
</dbReference>
<evidence type="ECO:0000256" key="3">
    <source>
        <dbReference type="ARBA" id="ARBA00023080"/>
    </source>
</evidence>
<dbReference type="EC" id="3.6.1.9" evidence="4"/>
<comment type="caution">
    <text evidence="5">The sequence shown here is derived from an EMBL/GenBank/DDBJ whole genome shotgun (WGS) entry which is preliminary data.</text>
</comment>
<dbReference type="AlphaFoldDB" id="A0A4R9K681"/>
<dbReference type="CDD" id="cd00555">
    <property type="entry name" value="Maf"/>
    <property type="match status" value="1"/>
</dbReference>
<keyword evidence="4" id="KW-0963">Cytoplasm</keyword>
<comment type="catalytic activity">
    <reaction evidence="4">
        <text>dTTP + H2O = dTMP + diphosphate + H(+)</text>
        <dbReference type="Rhea" id="RHEA:28534"/>
        <dbReference type="ChEBI" id="CHEBI:15377"/>
        <dbReference type="ChEBI" id="CHEBI:15378"/>
        <dbReference type="ChEBI" id="CHEBI:33019"/>
        <dbReference type="ChEBI" id="CHEBI:37568"/>
        <dbReference type="ChEBI" id="CHEBI:63528"/>
        <dbReference type="EC" id="3.6.1.9"/>
    </reaction>
</comment>
<evidence type="ECO:0000256" key="1">
    <source>
        <dbReference type="ARBA" id="ARBA00001968"/>
    </source>
</evidence>
<comment type="function">
    <text evidence="4">Nucleoside triphosphate pyrophosphatase that hydrolyzes dTTP and UTP. May have a dual role in cell division arrest and in preventing the incorporation of modified nucleotides into cellular nucleic acids.</text>
</comment>
<dbReference type="Proteomes" id="UP000297762">
    <property type="component" value="Unassembled WGS sequence"/>
</dbReference>
<protein>
    <recommendedName>
        <fullName evidence="4">dTTP/UTP pyrophosphatase</fullName>
        <shortName evidence="4">dTTPase/UTPase</shortName>
        <ecNumber evidence="4">3.6.1.9</ecNumber>
    </recommendedName>
    <alternativeName>
        <fullName evidence="4">Nucleoside triphosphate pyrophosphatase</fullName>
    </alternativeName>
    <alternativeName>
        <fullName evidence="4">Nucleotide pyrophosphatase</fullName>
        <shortName evidence="4">Nucleotide PPase</shortName>
    </alternativeName>
</protein>
<dbReference type="GO" id="GO:0036218">
    <property type="term" value="F:dTTP diphosphatase activity"/>
    <property type="evidence" value="ECO:0007669"/>
    <property type="project" value="RHEA"/>
</dbReference>
<proteinExistence type="inferred from homology"/>
<dbReference type="NCBIfam" id="TIGR00172">
    <property type="entry name" value="maf"/>
    <property type="match status" value="1"/>
</dbReference>
<feature type="site" description="Important for substrate specificity" evidence="4">
    <location>
        <position position="149"/>
    </location>
</feature>
<dbReference type="PIRSF" id="PIRSF006305">
    <property type="entry name" value="Maf"/>
    <property type="match status" value="1"/>
</dbReference>
<organism evidence="5 6">
    <name type="scientific">Leptospira sarikeiensis</name>
    <dbReference type="NCBI Taxonomy" id="2484943"/>
    <lineage>
        <taxon>Bacteria</taxon>
        <taxon>Pseudomonadati</taxon>
        <taxon>Spirochaetota</taxon>
        <taxon>Spirochaetia</taxon>
        <taxon>Leptospirales</taxon>
        <taxon>Leptospiraceae</taxon>
        <taxon>Leptospira</taxon>
    </lineage>
</organism>
<dbReference type="InterPro" id="IPR029001">
    <property type="entry name" value="ITPase-like_fam"/>
</dbReference>
<dbReference type="Gene3D" id="3.90.950.10">
    <property type="match status" value="1"/>
</dbReference>
<dbReference type="SUPFAM" id="SSF52972">
    <property type="entry name" value="ITPase-like"/>
    <property type="match status" value="1"/>
</dbReference>
<dbReference type="GO" id="GO:0005737">
    <property type="term" value="C:cytoplasm"/>
    <property type="evidence" value="ECO:0007669"/>
    <property type="project" value="UniProtKB-SubCell"/>
</dbReference>
<comment type="caution">
    <text evidence="4">Lacks conserved residue(s) required for the propagation of feature annotation.</text>
</comment>
<dbReference type="EMBL" id="RQGF01000028">
    <property type="protein sequence ID" value="TGL61078.1"/>
    <property type="molecule type" value="Genomic_DNA"/>
</dbReference>
<keyword evidence="2 4" id="KW-0378">Hydrolase</keyword>
<feature type="site" description="Important for substrate specificity" evidence="4">
    <location>
        <position position="10"/>
    </location>
</feature>
<dbReference type="HAMAP" id="MF_00528">
    <property type="entry name" value="Maf"/>
    <property type="match status" value="1"/>
</dbReference>
<reference evidence="5" key="1">
    <citation type="journal article" date="2019" name="PLoS Negl. Trop. Dis.">
        <title>Revisiting the worldwide diversity of Leptospira species in the environment.</title>
        <authorList>
            <person name="Vincent A.T."/>
            <person name="Schiettekatte O."/>
            <person name="Bourhy P."/>
            <person name="Veyrier F.J."/>
            <person name="Picardeau M."/>
        </authorList>
    </citation>
    <scope>NUCLEOTIDE SEQUENCE [LARGE SCALE GENOMIC DNA]</scope>
    <source>
        <strain evidence="5">201702455</strain>
    </source>
</reference>
<feature type="active site" description="Proton acceptor" evidence="4">
    <location>
        <position position="66"/>
    </location>
</feature>
<sequence>MLILRSQSPRRKEILHSLGLKFEIAPIPTDETSFEKETPVRYLERVSIAKLGPLPTDPNEVIISSDTIVVFDEKILQKPANEQEAFEMISMLSGKTHQVYSGLGIRTNQDTIFDFDMSDVEFHPWNDPQILDYIRTSKPFDKAGSYGIQDINSPAKNFNGSYLNILGFPIRKFFQYHSLWRKYL</sequence>
<name>A0A4R9K681_9LEPT</name>